<name>A0A6J4JX73_9BACT</name>
<dbReference type="EMBL" id="CADCTU010000008">
    <property type="protein sequence ID" value="CAA9289819.1"/>
    <property type="molecule type" value="Genomic_DNA"/>
</dbReference>
<reference evidence="2" key="1">
    <citation type="submission" date="2020-02" db="EMBL/GenBank/DDBJ databases">
        <authorList>
            <person name="Meier V. D."/>
        </authorList>
    </citation>
    <scope>NUCLEOTIDE SEQUENCE</scope>
    <source>
        <strain evidence="2">AVDCRST_MAG11</strain>
    </source>
</reference>
<dbReference type="SMART" id="SM00886">
    <property type="entry name" value="Dabb"/>
    <property type="match status" value="1"/>
</dbReference>
<dbReference type="InterPro" id="IPR013097">
    <property type="entry name" value="Dabb"/>
</dbReference>
<dbReference type="Gene3D" id="3.30.70.100">
    <property type="match status" value="1"/>
</dbReference>
<evidence type="ECO:0000259" key="1">
    <source>
        <dbReference type="PROSITE" id="PS51502"/>
    </source>
</evidence>
<protein>
    <recommendedName>
        <fullName evidence="1">Stress-response A/B barrel domain-containing protein</fullName>
    </recommendedName>
</protein>
<evidence type="ECO:0000313" key="2">
    <source>
        <dbReference type="EMBL" id="CAA9289819.1"/>
    </source>
</evidence>
<dbReference type="InterPro" id="IPR011008">
    <property type="entry name" value="Dimeric_a/b-barrel"/>
</dbReference>
<feature type="domain" description="Stress-response A/B barrel" evidence="1">
    <location>
        <begin position="2"/>
        <end position="97"/>
    </location>
</feature>
<dbReference type="PROSITE" id="PS51502">
    <property type="entry name" value="S_R_A_B_BARREL"/>
    <property type="match status" value="1"/>
</dbReference>
<dbReference type="AlphaFoldDB" id="A0A6J4JX73"/>
<dbReference type="SUPFAM" id="SSF54909">
    <property type="entry name" value="Dimeric alpha+beta barrel"/>
    <property type="match status" value="1"/>
</dbReference>
<organism evidence="2">
    <name type="scientific">uncultured Gemmatimonadaceae bacterium</name>
    <dbReference type="NCBI Taxonomy" id="246130"/>
    <lineage>
        <taxon>Bacteria</taxon>
        <taxon>Pseudomonadati</taxon>
        <taxon>Gemmatimonadota</taxon>
        <taxon>Gemmatimonadia</taxon>
        <taxon>Gemmatimonadales</taxon>
        <taxon>Gemmatimonadaceae</taxon>
        <taxon>environmental samples</taxon>
    </lineage>
</organism>
<accession>A0A6J4JX73</accession>
<sequence>MFVHAVYFWLREGLTPAERERFEAGLQALCAIDAVRHGYVGSPAATERPVIERGYSRALVLVFADEGAHDRYQTHPVHDRFRAECGGLWTAVRIYDSVGDADAA</sequence>
<dbReference type="Pfam" id="PF07876">
    <property type="entry name" value="Dabb"/>
    <property type="match status" value="1"/>
</dbReference>
<proteinExistence type="predicted"/>
<gene>
    <name evidence="2" type="ORF">AVDCRST_MAG11-30</name>
</gene>